<name>A0A366FBK9_9HYPH</name>
<dbReference type="Proteomes" id="UP000253529">
    <property type="component" value="Unassembled WGS sequence"/>
</dbReference>
<feature type="transmembrane region" description="Helical" evidence="1">
    <location>
        <begin position="6"/>
        <end position="25"/>
    </location>
</feature>
<protein>
    <submittedName>
        <fullName evidence="2">Putative photosynthetic complex assembly protein 2</fullName>
    </submittedName>
</protein>
<feature type="transmembrane region" description="Helical" evidence="1">
    <location>
        <begin position="64"/>
        <end position="86"/>
    </location>
</feature>
<keyword evidence="1" id="KW-0812">Transmembrane</keyword>
<dbReference type="Pfam" id="PF12291">
    <property type="entry name" value="DUF3623"/>
    <property type="match status" value="1"/>
</dbReference>
<dbReference type="EMBL" id="QNRK01000016">
    <property type="protein sequence ID" value="RBP11340.1"/>
    <property type="molecule type" value="Genomic_DNA"/>
</dbReference>
<sequence length="375" mass="39921">MCPYATPFLVTVALWWSSTGLILLLDSQERRTYAVTMIGATGLLAGALWIVALTAGETTGQSAYVAFACGLAVWGWQLLGFYTGFLSGSNKSPCAPGSTASSRFFQALGASLHHELAALLGAVALGFLTWGQPNTIALWTYVILWVMHSSAKLNLFLGVPNLGADMLPDHLAFLTSFMARKPMNALFPVSVTGGTACAALLLVEACRSGASAFDTVGLAMLGSLMALAVVEHWFLVVPLDGNALWRAFRRRAADCPRATANRVERELAGAHEQTEGAGVDARIVAFRADPPHVCDARNIERLLESIAAGSFGAVECVHGLVRTEADWLCFELTEGRARMAAFGPRMQKKPLVIARGQGFDRARLKAAFDGCAAAA</sequence>
<feature type="transmembrane region" description="Helical" evidence="1">
    <location>
        <begin position="32"/>
        <end position="52"/>
    </location>
</feature>
<keyword evidence="1" id="KW-1133">Transmembrane helix</keyword>
<keyword evidence="3" id="KW-1185">Reference proteome</keyword>
<reference evidence="2 3" key="1">
    <citation type="submission" date="2018-06" db="EMBL/GenBank/DDBJ databases">
        <title>Genomic Encyclopedia of Type Strains, Phase IV (KMG-IV): sequencing the most valuable type-strain genomes for metagenomic binning, comparative biology and taxonomic classification.</title>
        <authorList>
            <person name="Goeker M."/>
        </authorList>
    </citation>
    <scope>NUCLEOTIDE SEQUENCE [LARGE SCALE GENOMIC DNA]</scope>
    <source>
        <strain evidence="2 3">DSM 24875</strain>
    </source>
</reference>
<organism evidence="2 3">
    <name type="scientific">Roseiarcus fermentans</name>
    <dbReference type="NCBI Taxonomy" id="1473586"/>
    <lineage>
        <taxon>Bacteria</taxon>
        <taxon>Pseudomonadati</taxon>
        <taxon>Pseudomonadota</taxon>
        <taxon>Alphaproteobacteria</taxon>
        <taxon>Hyphomicrobiales</taxon>
        <taxon>Roseiarcaceae</taxon>
        <taxon>Roseiarcus</taxon>
    </lineage>
</organism>
<evidence type="ECO:0000313" key="3">
    <source>
        <dbReference type="Proteomes" id="UP000253529"/>
    </source>
</evidence>
<dbReference type="NCBIfam" id="TIGR03055">
    <property type="entry name" value="photo_alph_chp2"/>
    <property type="match status" value="1"/>
</dbReference>
<gene>
    <name evidence="2" type="ORF">DFR50_11634</name>
</gene>
<accession>A0A366FBK9</accession>
<evidence type="ECO:0000256" key="1">
    <source>
        <dbReference type="SAM" id="Phobius"/>
    </source>
</evidence>
<keyword evidence="1" id="KW-0472">Membrane</keyword>
<comment type="caution">
    <text evidence="2">The sequence shown here is derived from an EMBL/GenBank/DDBJ whole genome shotgun (WGS) entry which is preliminary data.</text>
</comment>
<dbReference type="AlphaFoldDB" id="A0A366FBK9"/>
<dbReference type="InterPro" id="IPR017496">
    <property type="entry name" value="Photo_alph_chp2"/>
</dbReference>
<feature type="transmembrane region" description="Helical" evidence="1">
    <location>
        <begin position="185"/>
        <end position="203"/>
    </location>
</feature>
<proteinExistence type="predicted"/>
<feature type="transmembrane region" description="Helical" evidence="1">
    <location>
        <begin position="215"/>
        <end position="239"/>
    </location>
</feature>
<evidence type="ECO:0000313" key="2">
    <source>
        <dbReference type="EMBL" id="RBP11340.1"/>
    </source>
</evidence>